<name>Q1Q4R7_KUEST</name>
<dbReference type="EMBL" id="CP049055">
    <property type="protein sequence ID" value="QII12591.1"/>
    <property type="molecule type" value="Genomic_DNA"/>
</dbReference>
<sequence length="261" mass="28546">MNSDNQKKRPIILGNWKMNKSLKEGVQYARSLKAAIAGKTWIMCGICPPYVFLKDICAILEGSTICVSAQNMHSEASGAFTGEIAAPMLKEVGCSHVLVGHSERRHIFGEDDFFINDKIKKAISFELVPILCIGETLEEREAGNTKDIVLRQLKNGLRGVGIELIKCIIIAYEPVWAIGTGRTASPEQANEVHSFIRTILSEDYGKDIAKKLSIIYGGSVKADNTEALIHQPEIDGLLVGGASLELESFLTIIEVVQGVDF</sequence>
<comment type="pathway">
    <text evidence="1 7 8">Carbohydrate degradation; glycolysis; D-glyceraldehyde 3-phosphate from glycerone phosphate: step 1/1.</text>
</comment>
<keyword evidence="5 7" id="KW-0324">Glycolysis</keyword>
<dbReference type="PROSITE" id="PS00171">
    <property type="entry name" value="TIM_1"/>
    <property type="match status" value="1"/>
</dbReference>
<protein>
    <recommendedName>
        <fullName evidence="7 8">Triosephosphate isomerase</fullName>
        <shortName evidence="7">TIM</shortName>
        <shortName evidence="7">TPI</shortName>
        <ecNumber evidence="7 8">5.3.1.1</ecNumber>
    </recommendedName>
    <alternativeName>
        <fullName evidence="7">Triose-phosphate isomerase</fullName>
    </alternativeName>
</protein>
<dbReference type="EC" id="5.3.1.1" evidence="7 8"/>
<dbReference type="Pfam" id="PF00121">
    <property type="entry name" value="TIM"/>
    <property type="match status" value="1"/>
</dbReference>
<dbReference type="SUPFAM" id="SSF51351">
    <property type="entry name" value="Triosephosphate isomerase (TIM)"/>
    <property type="match status" value="1"/>
</dbReference>
<reference evidence="9" key="2">
    <citation type="submission" date="2006-01" db="EMBL/GenBank/DDBJ databases">
        <authorList>
            <person name="Genoscope"/>
        </authorList>
    </citation>
    <scope>NUCLEOTIDE SEQUENCE</scope>
</reference>
<evidence type="ECO:0000256" key="5">
    <source>
        <dbReference type="ARBA" id="ARBA00023152"/>
    </source>
</evidence>
<comment type="similarity">
    <text evidence="2 7 8">Belongs to the triosephosphate isomerase family.</text>
</comment>
<dbReference type="Proteomes" id="UP000501926">
    <property type="component" value="Chromosome"/>
</dbReference>
<dbReference type="PANTHER" id="PTHR21139:SF42">
    <property type="entry name" value="TRIOSEPHOSPHATE ISOMERASE"/>
    <property type="match status" value="1"/>
</dbReference>
<comment type="function">
    <text evidence="7">Involved in the gluconeogenesis. Catalyzes stereospecifically the conversion of dihydroxyacetone phosphate (DHAP) to D-glyceraldehyde-3-phosphate (G3P).</text>
</comment>
<organism evidence="9">
    <name type="scientific">Kuenenia stuttgartiensis</name>
    <dbReference type="NCBI Taxonomy" id="174633"/>
    <lineage>
        <taxon>Bacteria</taxon>
        <taxon>Pseudomonadati</taxon>
        <taxon>Planctomycetota</taxon>
        <taxon>Candidatus Brocadiia</taxon>
        <taxon>Candidatus Brocadiales</taxon>
        <taxon>Candidatus Brocadiaceae</taxon>
        <taxon>Candidatus Kuenenia</taxon>
    </lineage>
</organism>
<keyword evidence="6 7" id="KW-0413">Isomerase</keyword>
<dbReference type="InterPro" id="IPR020861">
    <property type="entry name" value="Triosephosphate_isomerase_AS"/>
</dbReference>
<feature type="binding site" evidence="7">
    <location>
        <position position="179"/>
    </location>
    <ligand>
        <name>substrate</name>
    </ligand>
</feature>
<evidence type="ECO:0000256" key="7">
    <source>
        <dbReference type="HAMAP-Rule" id="MF_00147"/>
    </source>
</evidence>
<comment type="subunit">
    <text evidence="7 8">Homodimer.</text>
</comment>
<evidence type="ECO:0000313" key="10">
    <source>
        <dbReference type="EMBL" id="QII12591.1"/>
    </source>
</evidence>
<comment type="pathway">
    <text evidence="7 8">Carbohydrate biosynthesis; gluconeogenesis.</text>
</comment>
<evidence type="ECO:0000313" key="9">
    <source>
        <dbReference type="EMBL" id="CAJ75015.1"/>
    </source>
</evidence>
<feature type="active site" description="Proton acceptor" evidence="7">
    <location>
        <position position="173"/>
    </location>
</feature>
<evidence type="ECO:0000313" key="12">
    <source>
        <dbReference type="Proteomes" id="UP000221734"/>
    </source>
</evidence>
<dbReference type="RefSeq" id="WP_230405671.1">
    <property type="nucleotide sequence ID" value="NZ_CP049055.1"/>
</dbReference>
<dbReference type="InterPro" id="IPR035990">
    <property type="entry name" value="TIM_sf"/>
</dbReference>
<dbReference type="HAMAP" id="MF_00147_B">
    <property type="entry name" value="TIM_B"/>
    <property type="match status" value="1"/>
</dbReference>
<reference evidence="9" key="1">
    <citation type="journal article" date="2006" name="Nature">
        <title>Deciphering the evolution and metabolism of an anammox bacterium from a community genome.</title>
        <authorList>
            <person name="Strous M."/>
            <person name="Pelletier E."/>
            <person name="Mangenot S."/>
            <person name="Rattei T."/>
            <person name="Lehner A."/>
            <person name="Taylor M.W."/>
            <person name="Horn M."/>
            <person name="Daims H."/>
            <person name="Bartol-Mavel D."/>
            <person name="Wincker P."/>
            <person name="Barbe V."/>
            <person name="Fonknechten N."/>
            <person name="Vallenet D."/>
            <person name="Segurens B."/>
            <person name="Schenowitz-Truong C."/>
            <person name="Medigue C."/>
            <person name="Collingro A."/>
            <person name="Snel B."/>
            <person name="Dutilh B.E."/>
            <person name="OpDenCamp H.J.M."/>
            <person name="vanDerDrift C."/>
            <person name="Cirpus I."/>
            <person name="vanDePas-Schoonen K.T."/>
            <person name="Harhangi H.R."/>
            <person name="vanNiftrik L."/>
            <person name="Schmid M."/>
            <person name="Keltjens J."/>
            <person name="vanDeVossenberg J."/>
            <person name="Kartal B."/>
            <person name="Meier H."/>
            <person name="Frishman D."/>
            <person name="Huynen M.A."/>
            <person name="Mewes H."/>
            <person name="Weissenbach J."/>
            <person name="Jetten M.S.M."/>
            <person name="Wagner M."/>
            <person name="LePaslier D."/>
        </authorList>
    </citation>
    <scope>NUCLEOTIDE SEQUENCE</scope>
</reference>
<evidence type="ECO:0000256" key="2">
    <source>
        <dbReference type="ARBA" id="ARBA00007422"/>
    </source>
</evidence>
<dbReference type="PROSITE" id="PS51440">
    <property type="entry name" value="TIM_2"/>
    <property type="match status" value="1"/>
</dbReference>
<dbReference type="Proteomes" id="UP000221734">
    <property type="component" value="Chromosome Kuenenia_stuttgartiensis_MBR1"/>
</dbReference>
<gene>
    <name evidence="7 9" type="primary">tpiA</name>
    <name evidence="10" type="ORF">KsCSTR_32120</name>
    <name evidence="11" type="ORF">KSMBR1_0356</name>
    <name evidence="9" type="ORF">kuste4253</name>
</gene>
<dbReference type="Gene3D" id="3.20.20.70">
    <property type="entry name" value="Aldolase class I"/>
    <property type="match status" value="1"/>
</dbReference>
<dbReference type="GO" id="GO:0005829">
    <property type="term" value="C:cytosol"/>
    <property type="evidence" value="ECO:0007669"/>
    <property type="project" value="TreeGrafter"/>
</dbReference>
<dbReference type="KEGG" id="kst:KSMBR1_0356"/>
<keyword evidence="12" id="KW-1185">Reference proteome</keyword>
<dbReference type="CDD" id="cd00311">
    <property type="entry name" value="TIM"/>
    <property type="match status" value="1"/>
</dbReference>
<feature type="binding site" evidence="7">
    <location>
        <begin position="240"/>
        <end position="241"/>
    </location>
    <ligand>
        <name>substrate</name>
    </ligand>
</feature>
<feature type="active site" description="Electrophile" evidence="7">
    <location>
        <position position="101"/>
    </location>
</feature>
<reference evidence="12" key="4">
    <citation type="submission" date="2017-10" db="EMBL/GenBank/DDBJ databases">
        <authorList>
            <person name="Frank J."/>
        </authorList>
    </citation>
    <scope>NUCLEOTIDE SEQUENCE [LARGE SCALE GENOMIC DNA]</scope>
</reference>
<dbReference type="GO" id="GO:0046166">
    <property type="term" value="P:glyceraldehyde-3-phosphate biosynthetic process"/>
    <property type="evidence" value="ECO:0007669"/>
    <property type="project" value="TreeGrafter"/>
</dbReference>
<comment type="catalytic activity">
    <reaction evidence="7 8">
        <text>D-glyceraldehyde 3-phosphate = dihydroxyacetone phosphate</text>
        <dbReference type="Rhea" id="RHEA:18585"/>
        <dbReference type="ChEBI" id="CHEBI:57642"/>
        <dbReference type="ChEBI" id="CHEBI:59776"/>
        <dbReference type="EC" id="5.3.1.1"/>
    </reaction>
</comment>
<dbReference type="GO" id="GO:0019563">
    <property type="term" value="P:glycerol catabolic process"/>
    <property type="evidence" value="ECO:0007669"/>
    <property type="project" value="TreeGrafter"/>
</dbReference>
<evidence type="ECO:0000256" key="3">
    <source>
        <dbReference type="ARBA" id="ARBA00022432"/>
    </source>
</evidence>
<feature type="binding site" evidence="7">
    <location>
        <position position="219"/>
    </location>
    <ligand>
        <name>substrate</name>
    </ligand>
</feature>
<accession>Q1Q4R7</accession>
<evidence type="ECO:0000256" key="1">
    <source>
        <dbReference type="ARBA" id="ARBA00004680"/>
    </source>
</evidence>
<dbReference type="GO" id="GO:0006096">
    <property type="term" value="P:glycolytic process"/>
    <property type="evidence" value="ECO:0007669"/>
    <property type="project" value="UniProtKB-UniRule"/>
</dbReference>
<reference evidence="10 13" key="5">
    <citation type="submission" date="2020-02" db="EMBL/GenBank/DDBJ databases">
        <title>Newly sequenced genome of strain CSTR1 showed variability in Candidatus Kuenenia stuttgartiensis genomes.</title>
        <authorList>
            <person name="Ding C."/>
            <person name="Adrian L."/>
        </authorList>
    </citation>
    <scope>NUCLEOTIDE SEQUENCE [LARGE SCALE GENOMIC DNA]</scope>
    <source>
        <strain evidence="10 13">CSTR1</strain>
    </source>
</reference>
<dbReference type="EMBL" id="LT934425">
    <property type="protein sequence ID" value="SOH02872.1"/>
    <property type="molecule type" value="Genomic_DNA"/>
</dbReference>
<dbReference type="InterPro" id="IPR000652">
    <property type="entry name" value="Triosephosphate_isomerase"/>
</dbReference>
<dbReference type="FunFam" id="3.20.20.70:FF:000016">
    <property type="entry name" value="Triosephosphate isomerase"/>
    <property type="match status" value="1"/>
</dbReference>
<reference evidence="11" key="3">
    <citation type="submission" date="2017-10" db="EMBL/GenBank/DDBJ databases">
        <authorList>
            <person name="Banno H."/>
            <person name="Chua N.-H."/>
        </authorList>
    </citation>
    <scope>NUCLEOTIDE SEQUENCE [LARGE SCALE GENOMIC DNA]</scope>
    <source>
        <strain evidence="11">Kuenenia_mbr1_ru-nijmegen</strain>
    </source>
</reference>
<keyword evidence="3 7" id="KW-0312">Gluconeogenesis</keyword>
<comment type="subcellular location">
    <subcellularLocation>
        <location evidence="7 8">Cytoplasm</location>
    </subcellularLocation>
</comment>
<dbReference type="PANTHER" id="PTHR21139">
    <property type="entry name" value="TRIOSEPHOSPHATE ISOMERASE"/>
    <property type="match status" value="1"/>
</dbReference>
<keyword evidence="4 7" id="KW-0963">Cytoplasm</keyword>
<dbReference type="InterPro" id="IPR013785">
    <property type="entry name" value="Aldolase_TIM"/>
</dbReference>
<dbReference type="GO" id="GO:0004807">
    <property type="term" value="F:triose-phosphate isomerase activity"/>
    <property type="evidence" value="ECO:0007669"/>
    <property type="project" value="UniProtKB-UniRule"/>
</dbReference>
<dbReference type="GO" id="GO:0006094">
    <property type="term" value="P:gluconeogenesis"/>
    <property type="evidence" value="ECO:0007669"/>
    <property type="project" value="UniProtKB-UniRule"/>
</dbReference>
<evidence type="ECO:0000313" key="11">
    <source>
        <dbReference type="EMBL" id="SOH02872.1"/>
    </source>
</evidence>
<evidence type="ECO:0000313" key="13">
    <source>
        <dbReference type="Proteomes" id="UP000501926"/>
    </source>
</evidence>
<dbReference type="UniPathway" id="UPA00109">
    <property type="reaction ID" value="UER00189"/>
</dbReference>
<feature type="binding site" evidence="7">
    <location>
        <begin position="15"/>
        <end position="17"/>
    </location>
    <ligand>
        <name>substrate</name>
    </ligand>
</feature>
<proteinExistence type="inferred from homology"/>
<evidence type="ECO:0000256" key="6">
    <source>
        <dbReference type="ARBA" id="ARBA00023235"/>
    </source>
</evidence>
<dbReference type="EMBL" id="CT573071">
    <property type="protein sequence ID" value="CAJ75015.1"/>
    <property type="molecule type" value="Genomic_DNA"/>
</dbReference>
<dbReference type="InterPro" id="IPR022896">
    <property type="entry name" value="TrioseP_Isoase_bac/euk"/>
</dbReference>
<dbReference type="AlphaFoldDB" id="Q1Q4R7"/>
<dbReference type="NCBIfam" id="TIGR00419">
    <property type="entry name" value="tim"/>
    <property type="match status" value="1"/>
</dbReference>
<evidence type="ECO:0000256" key="8">
    <source>
        <dbReference type="RuleBase" id="RU363013"/>
    </source>
</evidence>
<dbReference type="UniPathway" id="UPA00138"/>
<evidence type="ECO:0000256" key="4">
    <source>
        <dbReference type="ARBA" id="ARBA00022490"/>
    </source>
</evidence>